<gene>
    <name evidence="3" type="ORF">J2N86_06830</name>
</gene>
<dbReference type="Proteomes" id="UP001057474">
    <property type="component" value="Chromosome"/>
</dbReference>
<feature type="signal peptide" evidence="2">
    <location>
        <begin position="1"/>
        <end position="21"/>
    </location>
</feature>
<proteinExistence type="predicted"/>
<feature type="region of interest" description="Disordered" evidence="1">
    <location>
        <begin position="22"/>
        <end position="54"/>
    </location>
</feature>
<evidence type="ECO:0000256" key="1">
    <source>
        <dbReference type="SAM" id="MobiDB-lite"/>
    </source>
</evidence>
<reference evidence="3" key="1">
    <citation type="submission" date="2021-03" db="EMBL/GenBank/DDBJ databases">
        <title>Legionella lytica PCM 2298.</title>
        <authorList>
            <person name="Koper P."/>
        </authorList>
    </citation>
    <scope>NUCLEOTIDE SEQUENCE</scope>
    <source>
        <strain evidence="3">PCM 2298</strain>
    </source>
</reference>
<accession>A0ABY4YBH2</accession>
<dbReference type="EMBL" id="CP071527">
    <property type="protein sequence ID" value="USQ15003.1"/>
    <property type="molecule type" value="Genomic_DNA"/>
</dbReference>
<name>A0ABY4YBH2_9GAMM</name>
<keyword evidence="4" id="KW-1185">Reference proteome</keyword>
<feature type="chain" id="PRO_5045896828" evidence="2">
    <location>
        <begin position="22"/>
        <end position="54"/>
    </location>
</feature>
<evidence type="ECO:0000313" key="3">
    <source>
        <dbReference type="EMBL" id="USQ15003.1"/>
    </source>
</evidence>
<evidence type="ECO:0000313" key="4">
    <source>
        <dbReference type="Proteomes" id="UP001057474"/>
    </source>
</evidence>
<protein>
    <submittedName>
        <fullName evidence="3">Uncharacterized protein</fullName>
    </submittedName>
</protein>
<evidence type="ECO:0000256" key="2">
    <source>
        <dbReference type="SAM" id="SignalP"/>
    </source>
</evidence>
<keyword evidence="2" id="KW-0732">Signal</keyword>
<dbReference type="PROSITE" id="PS51257">
    <property type="entry name" value="PROKAR_LIPOPROTEIN"/>
    <property type="match status" value="1"/>
</dbReference>
<feature type="compositionally biased region" description="Low complexity" evidence="1">
    <location>
        <begin position="35"/>
        <end position="54"/>
    </location>
</feature>
<dbReference type="RefSeq" id="WP_252582136.1">
    <property type="nucleotide sequence ID" value="NZ_CP071527.1"/>
</dbReference>
<organism evidence="3 4">
    <name type="scientific">Legionella lytica</name>
    <dbReference type="NCBI Taxonomy" id="96232"/>
    <lineage>
        <taxon>Bacteria</taxon>
        <taxon>Pseudomonadati</taxon>
        <taxon>Pseudomonadota</taxon>
        <taxon>Gammaproteobacteria</taxon>
        <taxon>Legionellales</taxon>
        <taxon>Legionellaceae</taxon>
        <taxon>Legionella</taxon>
    </lineage>
</organism>
<sequence>MNRLALIAATGFLALALTACGEHGNKQPPVATDNAPQQQGAPAPQQQPTEGQGH</sequence>